<keyword evidence="1" id="KW-0479">Metal-binding</keyword>
<dbReference type="PROSITE" id="PS00723">
    <property type="entry name" value="POLYPRENYL_SYNTHASE_1"/>
    <property type="match status" value="1"/>
</dbReference>
<dbReference type="InterPro" id="IPR008949">
    <property type="entry name" value="Isoprenoid_synthase_dom_sf"/>
</dbReference>
<keyword evidence="3" id="KW-0808">Transferase</keyword>
<name>A0ABM3LNQ2_BICAN</name>
<dbReference type="GeneID" id="112043502"/>
<evidence type="ECO:0000256" key="1">
    <source>
        <dbReference type="ARBA" id="ARBA00022723"/>
    </source>
</evidence>
<accession>A0ABM3LNQ2</accession>
<evidence type="ECO:0000313" key="4">
    <source>
        <dbReference type="Proteomes" id="UP001652582"/>
    </source>
</evidence>
<evidence type="ECO:0000256" key="3">
    <source>
        <dbReference type="RuleBase" id="RU004466"/>
    </source>
</evidence>
<dbReference type="PROSITE" id="PS00444">
    <property type="entry name" value="POLYPRENYL_SYNTHASE_2"/>
    <property type="match status" value="1"/>
</dbReference>
<keyword evidence="2" id="KW-0460">Magnesium</keyword>
<dbReference type="PANTHER" id="PTHR12001">
    <property type="entry name" value="GERANYLGERANYL PYROPHOSPHATE SYNTHASE"/>
    <property type="match status" value="1"/>
</dbReference>
<sequence length="309" mass="35950">MAHEIINPDLPLEKELLAPYAYLLQIKTKQIRMKIALAFNHWLQVPEDMERYIVNTIYMVHTGSLLIDDIQDNSTFRRGIPAAHCVYGVSLTVNTCQHANMLIFTRVMKLGPEAAQLYCDGLLELFRGQGVEIYWRDNHVCPTEEEYKTMLKQKTGHMFVLGLRLMQLFSDNKTDYSNFALLLGMYFQLRDDYCNLMQQEALEEWPADVTEKNDFVFCDDLTEGKFTLPIIHAQKYPEGEEIMNILRQRTQDNELKKHCVSLLEKAGSLQYTRDMLQDLDRTLRAEVVRLGGNPAMEAVLDELMTWKHF</sequence>
<dbReference type="SUPFAM" id="SSF48576">
    <property type="entry name" value="Terpenoid synthases"/>
    <property type="match status" value="1"/>
</dbReference>
<dbReference type="RefSeq" id="XP_052740716.1">
    <property type="nucleotide sequence ID" value="XM_052884756.1"/>
</dbReference>
<dbReference type="InterPro" id="IPR033749">
    <property type="entry name" value="Polyprenyl_synt_CS"/>
</dbReference>
<dbReference type="Proteomes" id="UP001652582">
    <property type="component" value="Chromosome 12"/>
</dbReference>
<dbReference type="PANTHER" id="PTHR12001:SF44">
    <property type="entry name" value="GERANYLGERANYL PYROPHOSPHATE SYNTHASE"/>
    <property type="match status" value="1"/>
</dbReference>
<comment type="similarity">
    <text evidence="3">Belongs to the FPP/GGPP synthase family.</text>
</comment>
<keyword evidence="4" id="KW-1185">Reference proteome</keyword>
<proteinExistence type="inferred from homology"/>
<dbReference type="SFLD" id="SFLDS00005">
    <property type="entry name" value="Isoprenoid_Synthase_Type_I"/>
    <property type="match status" value="1"/>
</dbReference>
<dbReference type="Gene3D" id="1.10.600.10">
    <property type="entry name" value="Farnesyl Diphosphate Synthase"/>
    <property type="match status" value="1"/>
</dbReference>
<reference evidence="5" key="1">
    <citation type="submission" date="2025-08" db="UniProtKB">
        <authorList>
            <consortium name="RefSeq"/>
        </authorList>
    </citation>
    <scope>IDENTIFICATION</scope>
</reference>
<evidence type="ECO:0000313" key="5">
    <source>
        <dbReference type="RefSeq" id="XP_052740716.1"/>
    </source>
</evidence>
<protein>
    <submittedName>
        <fullName evidence="5">Terpene synthase</fullName>
    </submittedName>
</protein>
<organism evidence="4 5">
    <name type="scientific">Bicyclus anynana</name>
    <name type="common">Squinting bush brown butterfly</name>
    <dbReference type="NCBI Taxonomy" id="110368"/>
    <lineage>
        <taxon>Eukaryota</taxon>
        <taxon>Metazoa</taxon>
        <taxon>Ecdysozoa</taxon>
        <taxon>Arthropoda</taxon>
        <taxon>Hexapoda</taxon>
        <taxon>Insecta</taxon>
        <taxon>Pterygota</taxon>
        <taxon>Neoptera</taxon>
        <taxon>Endopterygota</taxon>
        <taxon>Lepidoptera</taxon>
        <taxon>Glossata</taxon>
        <taxon>Ditrysia</taxon>
        <taxon>Papilionoidea</taxon>
        <taxon>Nymphalidae</taxon>
        <taxon>Satyrinae</taxon>
        <taxon>Satyrini</taxon>
        <taxon>Mycalesina</taxon>
        <taxon>Bicyclus</taxon>
    </lineage>
</organism>
<gene>
    <name evidence="5" type="primary">LOC112043502</name>
</gene>
<dbReference type="InterPro" id="IPR000092">
    <property type="entry name" value="Polyprenyl_synt"/>
</dbReference>
<dbReference type="Pfam" id="PF00348">
    <property type="entry name" value="polyprenyl_synt"/>
    <property type="match status" value="1"/>
</dbReference>
<evidence type="ECO:0000256" key="2">
    <source>
        <dbReference type="ARBA" id="ARBA00022842"/>
    </source>
</evidence>